<feature type="transmembrane region" description="Helical" evidence="2">
    <location>
        <begin position="123"/>
        <end position="148"/>
    </location>
</feature>
<comment type="caution">
    <text evidence="3">The sequence shown here is derived from an EMBL/GenBank/DDBJ whole genome shotgun (WGS) entry which is preliminary data.</text>
</comment>
<feature type="compositionally biased region" description="Polar residues" evidence="1">
    <location>
        <begin position="394"/>
        <end position="403"/>
    </location>
</feature>
<keyword evidence="4" id="KW-1185">Reference proteome</keyword>
<organism evidence="3 4">
    <name type="scientific">Steccherinum ochraceum</name>
    <dbReference type="NCBI Taxonomy" id="92696"/>
    <lineage>
        <taxon>Eukaryota</taxon>
        <taxon>Fungi</taxon>
        <taxon>Dikarya</taxon>
        <taxon>Basidiomycota</taxon>
        <taxon>Agaricomycotina</taxon>
        <taxon>Agaricomycetes</taxon>
        <taxon>Polyporales</taxon>
        <taxon>Steccherinaceae</taxon>
        <taxon>Steccherinum</taxon>
    </lineage>
</organism>
<feature type="region of interest" description="Disordered" evidence="1">
    <location>
        <begin position="260"/>
        <end position="285"/>
    </location>
</feature>
<keyword evidence="2" id="KW-0472">Membrane</keyword>
<evidence type="ECO:0000256" key="2">
    <source>
        <dbReference type="SAM" id="Phobius"/>
    </source>
</evidence>
<dbReference type="OrthoDB" id="2564696at2759"/>
<feature type="transmembrane region" description="Helical" evidence="2">
    <location>
        <begin position="31"/>
        <end position="50"/>
    </location>
</feature>
<sequence>MTMLFNAADTMFPQEKALGGEDAVQAVLADVPLYAAGILALGMFTVFLIMQRDNSQVLLRFGADAKPEQRWSTVTALITTREIFLALSFGLRLLFFWFFVAQPPPGEKEPDNGQLHNGSWEKWGLVGVFLKWALVLMCAAITLLQILYRTVAALSKFGPVYEVACTMEIVITACFMLKIFLNGYLVVVTILWSETVLGRLLDAVEDYILIVTIAVFTFQLVDGPPPLRIRRANRSSSFHALGPGLGQVTSTAFRISRSPFGELQEPQRDKPRTHSRGGSIADRLSSLMPRALSQRGVPYPTSPTGDKLWNQYDAERGVSPSLYSPTSHADLDRKSRRSFDESPYEPKESAKWQDPLFSTVLGRVSPTPGEMLADAALRPSASLSNLKIPPRIFSSPTTPSSRGDSPIYGLNGRHIPAPAPARDAIRSPLSDNSRSSQTIPESNRSSSYSTILRQQAELDRSIANLRLLARDTIDGATLLAADDGKPASAATQSDFSLSNFPAPPWRMSSDSEYTARESMGPVVMISRADSVKTLKQAAAEDGGLELVPPKMPAVAEHTRNVSVPFSDNDDPLPTGNRVRVDSEGTQYEITSFIGHLTHKKDTSIGTNLTASSTSGSPPRNRALADTSSEVSSIGDFPSPPRIITGRPVGLPSRPRLNVGVTQTLSPLVESATSPQDEFENPRSAPSPSS</sequence>
<name>A0A4R0RUL9_9APHY</name>
<dbReference type="EMBL" id="RWJN01000137">
    <property type="protein sequence ID" value="TCD66364.1"/>
    <property type="molecule type" value="Genomic_DNA"/>
</dbReference>
<feature type="compositionally biased region" description="Polar residues" evidence="1">
    <location>
        <begin position="659"/>
        <end position="675"/>
    </location>
</feature>
<feature type="region of interest" description="Disordered" evidence="1">
    <location>
        <begin position="603"/>
        <end position="689"/>
    </location>
</feature>
<gene>
    <name evidence="3" type="ORF">EIP91_001413</name>
</gene>
<proteinExistence type="predicted"/>
<feature type="region of interest" description="Disordered" evidence="1">
    <location>
        <begin position="317"/>
        <end position="351"/>
    </location>
</feature>
<reference evidence="3 4" key="1">
    <citation type="submission" date="2018-11" db="EMBL/GenBank/DDBJ databases">
        <title>Genome assembly of Steccherinum ochraceum LE-BIN_3174, the white-rot fungus of the Steccherinaceae family (The Residual Polyporoid clade, Polyporales, Basidiomycota).</title>
        <authorList>
            <person name="Fedorova T.V."/>
            <person name="Glazunova O.A."/>
            <person name="Landesman E.O."/>
            <person name="Moiseenko K.V."/>
            <person name="Psurtseva N.V."/>
            <person name="Savinova O.S."/>
            <person name="Shakhova N.V."/>
            <person name="Tyazhelova T.V."/>
            <person name="Vasina D.V."/>
        </authorList>
    </citation>
    <scope>NUCLEOTIDE SEQUENCE [LARGE SCALE GENOMIC DNA]</scope>
    <source>
        <strain evidence="3 4">LE-BIN_3174</strain>
    </source>
</reference>
<feature type="region of interest" description="Disordered" evidence="1">
    <location>
        <begin position="388"/>
        <end position="448"/>
    </location>
</feature>
<evidence type="ECO:0000313" key="3">
    <source>
        <dbReference type="EMBL" id="TCD66364.1"/>
    </source>
</evidence>
<evidence type="ECO:0000256" key="1">
    <source>
        <dbReference type="SAM" id="MobiDB-lite"/>
    </source>
</evidence>
<keyword evidence="2" id="KW-0812">Transmembrane</keyword>
<protein>
    <submittedName>
        <fullName evidence="3">Uncharacterized protein</fullName>
    </submittedName>
</protein>
<keyword evidence="2" id="KW-1133">Transmembrane helix</keyword>
<feature type="compositionally biased region" description="Polar residues" evidence="1">
    <location>
        <begin position="429"/>
        <end position="448"/>
    </location>
</feature>
<dbReference type="AlphaFoldDB" id="A0A4R0RUL9"/>
<accession>A0A4R0RUL9</accession>
<dbReference type="Proteomes" id="UP000292702">
    <property type="component" value="Unassembled WGS sequence"/>
</dbReference>
<feature type="transmembrane region" description="Helical" evidence="2">
    <location>
        <begin position="169"/>
        <end position="192"/>
    </location>
</feature>
<feature type="transmembrane region" description="Helical" evidence="2">
    <location>
        <begin position="83"/>
        <end position="103"/>
    </location>
</feature>
<feature type="compositionally biased region" description="Basic and acidic residues" evidence="1">
    <location>
        <begin position="329"/>
        <end position="351"/>
    </location>
</feature>
<evidence type="ECO:0000313" key="4">
    <source>
        <dbReference type="Proteomes" id="UP000292702"/>
    </source>
</evidence>
<feature type="compositionally biased region" description="Polar residues" evidence="1">
    <location>
        <begin position="603"/>
        <end position="617"/>
    </location>
</feature>